<feature type="compositionally biased region" description="Low complexity" evidence="2">
    <location>
        <begin position="3795"/>
        <end position="3810"/>
    </location>
</feature>
<feature type="compositionally biased region" description="Basic and acidic residues" evidence="2">
    <location>
        <begin position="3403"/>
        <end position="3413"/>
    </location>
</feature>
<feature type="region of interest" description="Disordered" evidence="2">
    <location>
        <begin position="3189"/>
        <end position="3221"/>
    </location>
</feature>
<feature type="region of interest" description="Disordered" evidence="2">
    <location>
        <begin position="2370"/>
        <end position="2416"/>
    </location>
</feature>
<feature type="region of interest" description="Disordered" evidence="2">
    <location>
        <begin position="3621"/>
        <end position="3649"/>
    </location>
</feature>
<feature type="compositionally biased region" description="Basic and acidic residues" evidence="2">
    <location>
        <begin position="223"/>
        <end position="238"/>
    </location>
</feature>
<feature type="compositionally biased region" description="Basic and acidic residues" evidence="2">
    <location>
        <begin position="3888"/>
        <end position="3901"/>
    </location>
</feature>
<feature type="region of interest" description="Disordered" evidence="2">
    <location>
        <begin position="2731"/>
        <end position="2756"/>
    </location>
</feature>
<keyword evidence="1" id="KW-0175">Coiled coil</keyword>
<evidence type="ECO:0000256" key="2">
    <source>
        <dbReference type="SAM" id="MobiDB-lite"/>
    </source>
</evidence>
<protein>
    <submittedName>
        <fullName evidence="3">Uncharacterized protein</fullName>
    </submittedName>
</protein>
<feature type="compositionally biased region" description="Basic and acidic residues" evidence="2">
    <location>
        <begin position="2995"/>
        <end position="3018"/>
    </location>
</feature>
<dbReference type="Proteomes" id="UP001445076">
    <property type="component" value="Unassembled WGS sequence"/>
</dbReference>
<feature type="region of interest" description="Disordered" evidence="2">
    <location>
        <begin position="3762"/>
        <end position="3844"/>
    </location>
</feature>
<feature type="compositionally biased region" description="Basic residues" evidence="2">
    <location>
        <begin position="2982"/>
        <end position="2994"/>
    </location>
</feature>
<feature type="compositionally biased region" description="Polar residues" evidence="2">
    <location>
        <begin position="3194"/>
        <end position="3204"/>
    </location>
</feature>
<evidence type="ECO:0000256" key="1">
    <source>
        <dbReference type="SAM" id="Coils"/>
    </source>
</evidence>
<feature type="region of interest" description="Disordered" evidence="2">
    <location>
        <begin position="206"/>
        <end position="245"/>
    </location>
</feature>
<feature type="region of interest" description="Disordered" evidence="2">
    <location>
        <begin position="3888"/>
        <end position="3921"/>
    </location>
</feature>
<feature type="region of interest" description="Disordered" evidence="2">
    <location>
        <begin position="2040"/>
        <end position="2063"/>
    </location>
</feature>
<proteinExistence type="predicted"/>
<name>A0AAW0XPB4_CHEQU</name>
<feature type="compositionally biased region" description="Basic and acidic residues" evidence="2">
    <location>
        <begin position="2374"/>
        <end position="2392"/>
    </location>
</feature>
<feature type="non-terminal residue" evidence="3">
    <location>
        <position position="1"/>
    </location>
</feature>
<feature type="region of interest" description="Disordered" evidence="2">
    <location>
        <begin position="2968"/>
        <end position="3053"/>
    </location>
</feature>
<evidence type="ECO:0000313" key="4">
    <source>
        <dbReference type="Proteomes" id="UP001445076"/>
    </source>
</evidence>
<organism evidence="3 4">
    <name type="scientific">Cherax quadricarinatus</name>
    <name type="common">Australian red claw crayfish</name>
    <dbReference type="NCBI Taxonomy" id="27406"/>
    <lineage>
        <taxon>Eukaryota</taxon>
        <taxon>Metazoa</taxon>
        <taxon>Ecdysozoa</taxon>
        <taxon>Arthropoda</taxon>
        <taxon>Crustacea</taxon>
        <taxon>Multicrustacea</taxon>
        <taxon>Malacostraca</taxon>
        <taxon>Eumalacostraca</taxon>
        <taxon>Eucarida</taxon>
        <taxon>Decapoda</taxon>
        <taxon>Pleocyemata</taxon>
        <taxon>Astacidea</taxon>
        <taxon>Parastacoidea</taxon>
        <taxon>Parastacidae</taxon>
        <taxon>Cherax</taxon>
    </lineage>
</organism>
<gene>
    <name evidence="3" type="ORF">OTU49_017376</name>
</gene>
<feature type="compositionally biased region" description="Basic and acidic residues" evidence="2">
    <location>
        <begin position="2588"/>
        <end position="2597"/>
    </location>
</feature>
<keyword evidence="4" id="KW-1185">Reference proteome</keyword>
<accession>A0AAW0XPB4</accession>
<sequence>SKKLNKKRDLQVEEHYENDSEKDVEERTDTVDDCNIEQSLSDHKLVESVATLDEPITEDHHKSQDPSKKVFSDTFEQTTVVTCDELVKSIQKHLSKEIDISGKYRGKEFEELSTLSESISPVTEVEDLIYKEKVSREVAVLSDEAVDKDIILLSAEDSVAALTQALLRNIELSEYEDPAALSEKLLYAANEVIAPSAHRPTTLMITSNSNESTDDAECMANDPTRDGRENDIPQDLKQEGSSTAVMEESEQQEMQMVQSTVMNERLSGSESGAVPRTERSVRSAPRTTTLVKVKVEKRPVGSHPQARERIAHEHQTVVHAPSVEEEMRGLMQEVKEATSQIKQEVKELRQADTPTPDTPTPLREFKEFLNREEEQEQERLPTIKEICRESEEDAFVNTGGEHAYENEQFKLRLSVPIQEQIVQPDIDDIVHPNSEDSTVEGYYAVSVNPSQAAKYTPFSAIVPEEYSDECNIKSKPESPSTPVDNFDSFPVVSIGSDMSSNSKEQSKSKLKSFFKKVRKLTSKGLHKPESGTLDDLGENLLDRNREIPSIANYKSEIWERSGIKTNVDEVKSPFYESISTIIQPETLEEKYDRYEEDQCRIGEQKQNESSVINLKVPIEDPIKEITISSLTGSIVTEIIDTHPAVSKSLVSKEVDTDCNISEFPFSEACHSHSALEWPLTEQPLTLSPALEFSDSDVPHISNVSHTAEVPHTTETPHTGMVSHTAEASHTTEVPYTSKVSHITEAPHTAEVEVPHTTEVPYTSEFPELQLTKDEIHYTGTPKFDFSHTEIHYIRSSEVASPIIVGNFSVPELESNELDYTDSSLSDFPSGQASLHIEVPCTEALVSGLTLSVVPLPVCSESELSDTKVPLVESSVSDSPPTTVSHILHSVSDTKMPLTKSSLSESPHTEVPHTFCSLSDNKVPHIDPSASELPHTEVPLIMCPASDTKVPPVESLILELPYTEVPLTEHSVLEFAYTEVPLTESIVPELLHTEMSDTKSSTSEIHCTEVLYSELQMPDLTGAMVSLVDSSLSAVSHTEVAVVEPCDSTEPLLTDISAIAPLNENSSVTLSADRKLECVSVLYKLKKNGSRAMVSHSAGDINVGLPFEKMEENDNLAFKNVEKHFGKDNDNVTNTSIGTEIKENDIKQAVNFQMMESIRPDLHTTEIPVLQSQSTVKTEQCPQVLTSDKIFDIKSEHNINVGNGHLEVPKDVWVGEGSRESLFSEESIQFPSLVELAEFCPSSTVYEDDDEYIEFPNSDVVEILETVFELDETEDIDDCSHNVKGTEYFEKQEIGTQYQMERSSELHFTIDDMSDIYDTHNDEIQLLSEADIKAMDESSSFLEKPRNETQLLNEIECTPLVQSFGLQENIETRAAMMMDINTKGNKDEFDETKSSNLKFDRTEHVLHLSHSPDILCKDDKFIQKDERCIDDYIKSGKIIQEDIPLSDTVLHKRILDPNEEIGLDSGEKFKVEESKDFDDSLTEDVLSPKPVDKKAEKLKDHTFEAFDEVSVSQVTPKQEEQSDLVAGVPSSPVTQEFLLKLSHMKEDVMIPEATKYETAFPILIMETTDESSQNKLKMNEQITEIENMQQTNLSVVKRGLKYEPEENSSVLKSSAEKLISDVSEVKEVKELHIAVLNEPYIKHLHNIHVVEADEAFETEEIEELPSFESTLVSKLDQAYAVTELEQLSSPSTEQVVVNEAHYEVLNDVLDTNDGSQREFIKSEDSQIDVASKFSEMDDSVLRPSDIQEGQGYMMPMIKDIYNTLREGDSKELPVSKNIEVLLSGDSKRLFTPESLLTRDSTEAKTIPPDTKENFSEGIKAEAVIAESKLTQLQSTLGSTEKEQSLELDIKGNEPDNKEENYCKSVIPVVGKYLFKDILIANAVSDLDTVESTLDVMECVDTSHVRKPLSSEEQISHYECEYSASDKAEESLFGMDNTYSQKDNGEEVSVTDDIITEDFDNVQEAQVNVSYQKLGSTVKDANIPLNLQTKIGLRHNAKLVRPTVSEDAQVNECSIIIPIELRKYDLDTKQLSNKNISYGRLESESETKPSEHFEDATELVKPPELSSTEVEVSEQLIEDVIDSTLISPCKNENVSVLNSVSEELKTIIFTLEQNLIAGTNTDISITPILARLEQMEQEVVNLDSISKAPESSIPVLLHDIQIDDVVSTSQASSSTQKELETHREKLNFEDFSYSKVTMPVGLSTEASTLALPHGQSPSRKINGQDIKESLTDVEDLFSDGDQTPVLKRKALNLTLQKDAETVTDTEDTDLSGEEDDIIKEESNIPTIQDLGLLPEPNKEVINLTEGYARGASPILHSDSEPESEDVQGKHMKNILRVDKMNQLDLPSDDVAEALTDVEDMVASGDEEEVVEAEDSLPEHYMDQSEGVSDREKLKASSPAPKIFLAESEDLSDDDKKALKHNRHKSKVILEVNPQEGGTTDVEDLVLSDKEGKEKPECGKNKKEKIRRKKQIRRKTVPKKTIAAKSLIVLTGDSSGLTDVEILSGDEDEGVVEDEDLGLIVPEIDIGILTDSEDVEVSDTEDVADLMPKPVDKVEISLIPDPHSERVKISEIEEAAQEESGGETEEEGFELNEKDDEKALNPRQTVLHEPIVIVGKETLDADEETYEAALTDTEDLGIDEHEEEELLAHITSRLPEEGDIYTITEMESCSGQITKKEIMKDCQAKQIEDAELTGFFLQEDFEDNAHTDVEDLDDSGEYGKNEVKTIPEAKTKVEDGLTDEESVDESDIEEEIQEPPKQVRKRNKRLPLVPQVSEVRFVETEQGPLSIIITPDTIEKHLDQIMKDQVTNVVFLESEDKEEAITDIEDLSDGEEGKTILNLKLPQNKQEPTTDTEDFDIDPCEMNRPLSPVPPNIKYNVLPSPKRELIQIKEDKYGVPQVTVRKLEKDELFVSDIEDLGATDIEDLDVSEDEALRLVGITEDSTSDFEFPDAGTTEVSTKMIHKIQSVHVEVEEGGGTDIEELPTTRKPRRKAKSHSKLMPKEQGEDSHTDIELLSDQDDKGKLTVRLENPGGNTDVEDFEASETEEVEVPDREDMPTPDIIRDAAIKKMIILKEGPDGTTYTEDAHVAEDPVNFLGVEGEAGGITDVEDMEVSGAEDEIITDHPAVDLPEYEASSVDISETTSLPSDSNEAKHIKDNLLLPEDNFNNLTDVESLGEGEGTHEAGQLVDRQIPPHSHEQASSGPPTSGTKAGPDGGLHGGCPEAQGMDWEGKSVDSMYTETVVQAKLSMLPEVDTSEGVAPTSPPSSTLLPAAPPLSTTPLCSDLPQPTSIHSQAHTYQDLTKQSSQTLLNLEPSHLHDFHSLEPQGFDTSPSSATKLSDPLFLEKGYVSGAEATVSHLVTSPSFASLLSESAAQVTGTDEVAAASVTFNTSSAFVSLGPISPTENSSEDHAEIDRTSTELSPDSVRFEQDILDTRTEDEAPDLDDDLFPASPVLGPEFSDRIFSVEATEDTDITTPMEMRDSHTERDASASNLEFVDDREGTDLLKETLLAEDKDESIAYLSQEVREVQNKISRLQELVETEVDPVVARSEVKVILNTMEDIREAVGNDKIENNPEFNSMAQEILSNINSLSETVADIIQKLQLSDPEYSDFWSKVEMKAARRTESTVVETGSAEEGSPSDANNRDKSFSDLLDSDELNRDSLEDEFDRLAADLSLSSKADAAIEFSPKVTSTAAPSDVLSSPISSNVYPSKPPDALQATQREPAEGGTSSQQAVRSEKDVVMYNELQQTDGDTKVHNELLKTGGPLSEVQANYGPKCGESLPTMSNKRVNELDKFNKSNKTNKTKSSQGTSTTHGNEDNKKATRDDIESVVIRRESSRSGPRPTTFPLCLLQPEVVSSSPEAQQYFRQQQEVLEELGRQGHLQMDVTDLRDLTSPESLAERNEFEDNEADEMDSNSRHNHRKLVKSSSSYENLYDGADLSAVKSENAPSTLQLANSLGDPFTTKTQLPPEMCSSFENLYMKAQEADDKIIHEAGLLSVAILEEAVQEAVHEGQVQCTTLSVNASPAQSHTELSVHSLASNHEGILHSSSEESGTAGSSEGH</sequence>
<feature type="region of interest" description="Disordered" evidence="2">
    <location>
        <begin position="3685"/>
        <end position="3734"/>
    </location>
</feature>
<feature type="region of interest" description="Disordered" evidence="2">
    <location>
        <begin position="3395"/>
        <end position="3418"/>
    </location>
</feature>
<dbReference type="EMBL" id="JARKIK010000018">
    <property type="protein sequence ID" value="KAK8746366.1"/>
    <property type="molecule type" value="Genomic_DNA"/>
</dbReference>
<feature type="compositionally biased region" description="Basic and acidic residues" evidence="2">
    <location>
        <begin position="7"/>
        <end position="30"/>
    </location>
</feature>
<feature type="compositionally biased region" description="Acidic residues" evidence="2">
    <location>
        <begin position="2968"/>
        <end position="2977"/>
    </location>
</feature>
<comment type="caution">
    <text evidence="3">The sequence shown here is derived from an EMBL/GenBank/DDBJ whole genome shotgun (WGS) entry which is preliminary data.</text>
</comment>
<feature type="region of interest" description="Disordered" evidence="2">
    <location>
        <begin position="1"/>
        <end position="32"/>
    </location>
</feature>
<evidence type="ECO:0000313" key="3">
    <source>
        <dbReference type="EMBL" id="KAK8746366.1"/>
    </source>
</evidence>
<feature type="region of interest" description="Disordered" evidence="2">
    <location>
        <begin position="2445"/>
        <end position="2467"/>
    </location>
</feature>
<feature type="region of interest" description="Disordered" evidence="2">
    <location>
        <begin position="2569"/>
        <end position="2600"/>
    </location>
</feature>
<feature type="compositionally biased region" description="Acidic residues" evidence="2">
    <location>
        <begin position="3031"/>
        <end position="3044"/>
    </location>
</feature>
<feature type="compositionally biased region" description="Basic and acidic residues" evidence="2">
    <location>
        <begin position="2040"/>
        <end position="2053"/>
    </location>
</feature>
<feature type="coiled-coil region" evidence="1">
    <location>
        <begin position="320"/>
        <end position="351"/>
    </location>
</feature>
<feature type="compositionally biased region" description="Basic and acidic residues" evidence="2">
    <location>
        <begin position="3812"/>
        <end position="3834"/>
    </location>
</feature>
<feature type="compositionally biased region" description="Polar residues" evidence="2">
    <location>
        <begin position="3685"/>
        <end position="3705"/>
    </location>
</feature>
<feature type="compositionally biased region" description="Acidic residues" evidence="2">
    <location>
        <begin position="2569"/>
        <end position="2587"/>
    </location>
</feature>
<reference evidence="3 4" key="1">
    <citation type="journal article" date="2024" name="BMC Genomics">
        <title>Genome assembly of redclaw crayfish (Cherax quadricarinatus) provides insights into its immune adaptation and hypoxia tolerance.</title>
        <authorList>
            <person name="Liu Z."/>
            <person name="Zheng J."/>
            <person name="Li H."/>
            <person name="Fang K."/>
            <person name="Wang S."/>
            <person name="He J."/>
            <person name="Zhou D."/>
            <person name="Weng S."/>
            <person name="Chi M."/>
            <person name="Gu Z."/>
            <person name="He J."/>
            <person name="Li F."/>
            <person name="Wang M."/>
        </authorList>
    </citation>
    <scope>NUCLEOTIDE SEQUENCE [LARGE SCALE GENOMIC DNA]</scope>
    <source>
        <strain evidence="3">ZL_2023a</strain>
    </source>
</reference>
<feature type="compositionally biased region" description="Acidic residues" evidence="2">
    <location>
        <begin position="2733"/>
        <end position="2750"/>
    </location>
</feature>
<feature type="compositionally biased region" description="Basic and acidic residues" evidence="2">
    <location>
        <begin position="2445"/>
        <end position="2458"/>
    </location>
</feature>